<evidence type="ECO:0000256" key="1">
    <source>
        <dbReference type="SAM" id="Phobius"/>
    </source>
</evidence>
<feature type="transmembrane region" description="Helical" evidence="1">
    <location>
        <begin position="115"/>
        <end position="137"/>
    </location>
</feature>
<evidence type="ECO:0000313" key="2">
    <source>
        <dbReference type="EMBL" id="KAG5667141.1"/>
    </source>
</evidence>
<dbReference type="Proteomes" id="UP001107558">
    <property type="component" value="Chromosome 4"/>
</dbReference>
<accession>A0A9J6BBR3</accession>
<sequence length="155" mass="17925">MLELKKFLFFFKLDIGGLIIGGSDLILSSAGFLFLIYILTQCIENKCNEETFLVILIATCVFVFIINFLLIQGIEMSKANKILPAIFYRFFVTFILIPVIYFYFDVYTDSSLHIILPSALTACVLNFYCFLVLYSLYFEMKHDLDRKILLNGVFV</sequence>
<keyword evidence="1" id="KW-1133">Transmembrane helix</keyword>
<gene>
    <name evidence="2" type="ORF">PVAND_015138</name>
</gene>
<feature type="transmembrane region" description="Helical" evidence="1">
    <location>
        <begin position="15"/>
        <end position="39"/>
    </location>
</feature>
<feature type="transmembrane region" description="Helical" evidence="1">
    <location>
        <begin position="51"/>
        <end position="70"/>
    </location>
</feature>
<comment type="caution">
    <text evidence="2">The sequence shown here is derived from an EMBL/GenBank/DDBJ whole genome shotgun (WGS) entry which is preliminary data.</text>
</comment>
<dbReference type="AlphaFoldDB" id="A0A9J6BBR3"/>
<protein>
    <submittedName>
        <fullName evidence="2">Uncharacterized protein</fullName>
    </submittedName>
</protein>
<feature type="transmembrane region" description="Helical" evidence="1">
    <location>
        <begin position="82"/>
        <end position="103"/>
    </location>
</feature>
<evidence type="ECO:0000313" key="3">
    <source>
        <dbReference type="Proteomes" id="UP001107558"/>
    </source>
</evidence>
<keyword evidence="3" id="KW-1185">Reference proteome</keyword>
<keyword evidence="1" id="KW-0472">Membrane</keyword>
<proteinExistence type="predicted"/>
<keyword evidence="1" id="KW-0812">Transmembrane</keyword>
<name>A0A9J6BBR3_POLVA</name>
<reference evidence="2" key="1">
    <citation type="submission" date="2021-03" db="EMBL/GenBank/DDBJ databases">
        <title>Chromosome level genome of the anhydrobiotic midge Polypedilum vanderplanki.</title>
        <authorList>
            <person name="Yoshida Y."/>
            <person name="Kikawada T."/>
            <person name="Gusev O."/>
        </authorList>
    </citation>
    <scope>NUCLEOTIDE SEQUENCE</scope>
    <source>
        <strain evidence="2">NIAS01</strain>
        <tissue evidence="2">Whole body or cell culture</tissue>
    </source>
</reference>
<organism evidence="2 3">
    <name type="scientific">Polypedilum vanderplanki</name>
    <name type="common">Sleeping chironomid midge</name>
    <dbReference type="NCBI Taxonomy" id="319348"/>
    <lineage>
        <taxon>Eukaryota</taxon>
        <taxon>Metazoa</taxon>
        <taxon>Ecdysozoa</taxon>
        <taxon>Arthropoda</taxon>
        <taxon>Hexapoda</taxon>
        <taxon>Insecta</taxon>
        <taxon>Pterygota</taxon>
        <taxon>Neoptera</taxon>
        <taxon>Endopterygota</taxon>
        <taxon>Diptera</taxon>
        <taxon>Nematocera</taxon>
        <taxon>Chironomoidea</taxon>
        <taxon>Chironomidae</taxon>
        <taxon>Chironominae</taxon>
        <taxon>Polypedilum</taxon>
        <taxon>Polypedilum</taxon>
    </lineage>
</organism>
<dbReference type="EMBL" id="JADBJN010000004">
    <property type="protein sequence ID" value="KAG5667141.1"/>
    <property type="molecule type" value="Genomic_DNA"/>
</dbReference>